<sequence length="262" mass="26053">MNEFSGDWGALEPSSDWHTIADVARQTDQGLLGHGVINHLGLSEGLGVGQGGILGTGPDIGLGTGLGAGADSGFLTERAAGHLGMTIGEEELLLPADIDTDSTTVATADGMSIFADTDGDGQIDYVSNVSFDGHWSAWRWLGEGEARGVGQPEQQAPTTDLGGGRPNGVEALNKGATSGPAQMKGDATPAGSAGNSDDAAAGGPAELAGGATAAGSAGNSDAAAAGGGAAGRGDGTGVKEEPQEGRKWNIRTWKCVDRGEWG</sequence>
<feature type="compositionally biased region" description="Basic and acidic residues" evidence="1">
    <location>
        <begin position="237"/>
        <end position="247"/>
    </location>
</feature>
<gene>
    <name evidence="3" type="ORF">MA47_09995</name>
</gene>
<evidence type="ECO:0000313" key="3">
    <source>
        <dbReference type="EMBL" id="KGM18091.1"/>
    </source>
</evidence>
<feature type="region of interest" description="Disordered" evidence="1">
    <location>
        <begin position="146"/>
        <end position="250"/>
    </location>
</feature>
<dbReference type="EMBL" id="JRVJ01000022">
    <property type="protein sequence ID" value="KGM18091.1"/>
    <property type="molecule type" value="Genomic_DNA"/>
</dbReference>
<dbReference type="Proteomes" id="UP000030145">
    <property type="component" value="Unassembled WGS sequence"/>
</dbReference>
<protein>
    <recommendedName>
        <fullName evidence="2">DUF6802 domain-containing protein</fullName>
    </recommendedName>
</protein>
<comment type="caution">
    <text evidence="3">The sequence shown here is derived from an EMBL/GenBank/DDBJ whole genome shotgun (WGS) entry which is preliminary data.</text>
</comment>
<dbReference type="InterPro" id="IPR046543">
    <property type="entry name" value="DUF6802"/>
</dbReference>
<accession>A0A0A2DMG9</accession>
<keyword evidence="4" id="KW-1185">Reference proteome</keyword>
<reference evidence="3 4" key="1">
    <citation type="submission" date="2014-10" db="EMBL/GenBank/DDBJ databases">
        <title>Whole Genome sequence of Corynebacterium auriscanis strain CIP 106629.</title>
        <authorList>
            <person name="Hassan S.S."/>
            <person name="Jamal S.B."/>
            <person name="Tiwari S."/>
            <person name="Oliveira L.D.C."/>
            <person name="Souza F."/>
            <person name="Mariano D.C."/>
            <person name="Almeida S."/>
            <person name="Dorella F."/>
            <person name="Pereira F."/>
            <person name="Carvalho A."/>
            <person name="Leal C.A."/>
            <person name="Soares S.D.C."/>
            <person name="Figueiredo H.C."/>
            <person name="Silva A."/>
            <person name="Azevedo V.A."/>
        </authorList>
    </citation>
    <scope>NUCLEOTIDE SEQUENCE [LARGE SCALE GENOMIC DNA]</scope>
    <source>
        <strain evidence="3 4">CIP 106629</strain>
    </source>
</reference>
<dbReference type="RefSeq" id="WP_035115908.1">
    <property type="nucleotide sequence ID" value="NZ_CP047046.1"/>
</dbReference>
<feature type="compositionally biased region" description="Low complexity" evidence="1">
    <location>
        <begin position="189"/>
        <end position="224"/>
    </location>
</feature>
<dbReference type="AlphaFoldDB" id="A0A0A2DMG9"/>
<evidence type="ECO:0000313" key="4">
    <source>
        <dbReference type="Proteomes" id="UP000030145"/>
    </source>
</evidence>
<evidence type="ECO:0000259" key="2">
    <source>
        <dbReference type="Pfam" id="PF20615"/>
    </source>
</evidence>
<dbReference type="Pfam" id="PF20615">
    <property type="entry name" value="DUF6802"/>
    <property type="match status" value="1"/>
</dbReference>
<organism evidence="3 4">
    <name type="scientific">Corynebacterium auriscanis</name>
    <dbReference type="NCBI Taxonomy" id="99807"/>
    <lineage>
        <taxon>Bacteria</taxon>
        <taxon>Bacillati</taxon>
        <taxon>Actinomycetota</taxon>
        <taxon>Actinomycetes</taxon>
        <taxon>Mycobacteriales</taxon>
        <taxon>Corynebacteriaceae</taxon>
        <taxon>Corynebacterium</taxon>
    </lineage>
</organism>
<feature type="domain" description="DUF6802" evidence="2">
    <location>
        <begin position="99"/>
        <end position="142"/>
    </location>
</feature>
<name>A0A0A2DMG9_9CORY</name>
<feature type="compositionally biased region" description="Gly residues" evidence="1">
    <location>
        <begin position="225"/>
        <end position="236"/>
    </location>
</feature>
<evidence type="ECO:0000256" key="1">
    <source>
        <dbReference type="SAM" id="MobiDB-lite"/>
    </source>
</evidence>
<proteinExistence type="predicted"/>
<dbReference type="GeneID" id="300551963"/>